<gene>
    <name evidence="1" type="ORF">MM415B03099_0010</name>
    <name evidence="2" type="ORF">TM448B02486_0003</name>
</gene>
<evidence type="ECO:0000313" key="1">
    <source>
        <dbReference type="EMBL" id="QJA86902.1"/>
    </source>
</evidence>
<proteinExistence type="predicted"/>
<sequence>MTPLKRTFKFIPKPSFETIILTKIILYSMSGFISMIRKAQSMLEMWGKGELPEDFDKI</sequence>
<name>A0A6M3XU25_9ZZZZ</name>
<protein>
    <submittedName>
        <fullName evidence="2">Uncharacterized protein</fullName>
    </submittedName>
</protein>
<dbReference type="EMBL" id="MT142667">
    <property type="protein sequence ID" value="QJA86902.1"/>
    <property type="molecule type" value="Genomic_DNA"/>
</dbReference>
<evidence type="ECO:0000313" key="2">
    <source>
        <dbReference type="EMBL" id="QJI01347.1"/>
    </source>
</evidence>
<dbReference type="EMBL" id="MT144917">
    <property type="protein sequence ID" value="QJI01347.1"/>
    <property type="molecule type" value="Genomic_DNA"/>
</dbReference>
<dbReference type="AlphaFoldDB" id="A0A6M3XU25"/>
<accession>A0A6M3XU25</accession>
<organism evidence="2">
    <name type="scientific">viral metagenome</name>
    <dbReference type="NCBI Taxonomy" id="1070528"/>
    <lineage>
        <taxon>unclassified sequences</taxon>
        <taxon>metagenomes</taxon>
        <taxon>organismal metagenomes</taxon>
    </lineage>
</organism>
<reference evidence="2" key="1">
    <citation type="submission" date="2020-03" db="EMBL/GenBank/DDBJ databases">
        <title>The deep terrestrial virosphere.</title>
        <authorList>
            <person name="Holmfeldt K."/>
            <person name="Nilsson E."/>
            <person name="Simone D."/>
            <person name="Lopez-Fernandez M."/>
            <person name="Wu X."/>
            <person name="de Brujin I."/>
            <person name="Lundin D."/>
            <person name="Andersson A."/>
            <person name="Bertilsson S."/>
            <person name="Dopson M."/>
        </authorList>
    </citation>
    <scope>NUCLEOTIDE SEQUENCE</scope>
    <source>
        <strain evidence="1">MM415B03099</strain>
        <strain evidence="2">TM448B02486</strain>
    </source>
</reference>